<evidence type="ECO:0000256" key="2">
    <source>
        <dbReference type="ARBA" id="ARBA00009694"/>
    </source>
</evidence>
<evidence type="ECO:0000313" key="7">
    <source>
        <dbReference type="EMBL" id="MCL6293840.1"/>
    </source>
</evidence>
<sequence>MNKKILITASILGLTSVVFGAFGAHGLKELISTESLQTFETGMRYQMYHAILLLFVGSNSIISQKTKRFIFYFVLIGVLFFSGSIYGLATNTLTAFNFKSIAFITPIGGLLLIIAWFLLIIDFAKNKGDK</sequence>
<dbReference type="PANTHER" id="PTHR43461:SF1">
    <property type="entry name" value="TRANSMEMBRANE PROTEIN 256"/>
    <property type="match status" value="1"/>
</dbReference>
<feature type="transmembrane region" description="Helical" evidence="6">
    <location>
        <begin position="69"/>
        <end position="89"/>
    </location>
</feature>
<reference evidence="7" key="1">
    <citation type="submission" date="2022-05" db="EMBL/GenBank/DDBJ databases">
        <authorList>
            <person name="Park J.-S."/>
        </authorList>
    </citation>
    <scope>NUCLEOTIDE SEQUENCE</scope>
    <source>
        <strain evidence="7">2012CJ34-3</strain>
    </source>
</reference>
<comment type="caution">
    <text evidence="7">The sequence shown here is derived from an EMBL/GenBank/DDBJ whole genome shotgun (WGS) entry which is preliminary data.</text>
</comment>
<comment type="similarity">
    <text evidence="2">Belongs to the UPF0382 family.</text>
</comment>
<dbReference type="EMBL" id="JAMFLZ010000001">
    <property type="protein sequence ID" value="MCL6293840.1"/>
    <property type="molecule type" value="Genomic_DNA"/>
</dbReference>
<protein>
    <submittedName>
        <fullName evidence="7">DUF423 domain-containing protein</fullName>
    </submittedName>
</protein>
<keyword evidence="8" id="KW-1185">Reference proteome</keyword>
<evidence type="ECO:0000256" key="4">
    <source>
        <dbReference type="ARBA" id="ARBA00022989"/>
    </source>
</evidence>
<evidence type="ECO:0000256" key="1">
    <source>
        <dbReference type="ARBA" id="ARBA00004141"/>
    </source>
</evidence>
<keyword evidence="4 6" id="KW-1133">Transmembrane helix</keyword>
<keyword evidence="5 6" id="KW-0472">Membrane</keyword>
<dbReference type="Pfam" id="PF04241">
    <property type="entry name" value="DUF423"/>
    <property type="match status" value="1"/>
</dbReference>
<organism evidence="7 8">
    <name type="scientific">Jejuia spongiicola</name>
    <dbReference type="NCBI Taxonomy" id="2942207"/>
    <lineage>
        <taxon>Bacteria</taxon>
        <taxon>Pseudomonadati</taxon>
        <taxon>Bacteroidota</taxon>
        <taxon>Flavobacteriia</taxon>
        <taxon>Flavobacteriales</taxon>
        <taxon>Flavobacteriaceae</taxon>
        <taxon>Jejuia</taxon>
    </lineage>
</organism>
<dbReference type="PANTHER" id="PTHR43461">
    <property type="entry name" value="TRANSMEMBRANE PROTEIN 256"/>
    <property type="match status" value="1"/>
</dbReference>
<keyword evidence="3 6" id="KW-0812">Transmembrane</keyword>
<dbReference type="InterPro" id="IPR006696">
    <property type="entry name" value="DUF423"/>
</dbReference>
<dbReference type="RefSeq" id="WP_249971887.1">
    <property type="nucleotide sequence ID" value="NZ_JAMFLZ010000001.1"/>
</dbReference>
<proteinExistence type="inferred from homology"/>
<accession>A0ABT0QA51</accession>
<evidence type="ECO:0000313" key="8">
    <source>
        <dbReference type="Proteomes" id="UP001165381"/>
    </source>
</evidence>
<evidence type="ECO:0000256" key="6">
    <source>
        <dbReference type="SAM" id="Phobius"/>
    </source>
</evidence>
<comment type="subcellular location">
    <subcellularLocation>
        <location evidence="1">Membrane</location>
        <topology evidence="1">Multi-pass membrane protein</topology>
    </subcellularLocation>
</comment>
<evidence type="ECO:0000256" key="5">
    <source>
        <dbReference type="ARBA" id="ARBA00023136"/>
    </source>
</evidence>
<gene>
    <name evidence="7" type="ORF">M3P09_02470</name>
</gene>
<feature type="transmembrane region" description="Helical" evidence="6">
    <location>
        <begin position="101"/>
        <end position="121"/>
    </location>
</feature>
<name>A0ABT0QA51_9FLAO</name>
<feature type="transmembrane region" description="Helical" evidence="6">
    <location>
        <begin position="44"/>
        <end position="62"/>
    </location>
</feature>
<evidence type="ECO:0000256" key="3">
    <source>
        <dbReference type="ARBA" id="ARBA00022692"/>
    </source>
</evidence>
<dbReference type="Proteomes" id="UP001165381">
    <property type="component" value="Unassembled WGS sequence"/>
</dbReference>